<dbReference type="GO" id="GO:0003677">
    <property type="term" value="F:DNA binding"/>
    <property type="evidence" value="ECO:0007669"/>
    <property type="project" value="UniProtKB-KW"/>
</dbReference>
<dbReference type="PANTHER" id="PTHR30580">
    <property type="entry name" value="PRIMOSOMAL PROTEIN N"/>
    <property type="match status" value="1"/>
</dbReference>
<dbReference type="Proteomes" id="UP000018896">
    <property type="component" value="Unassembled WGS sequence"/>
</dbReference>
<dbReference type="STRING" id="1236973.JCM9157_7"/>
<dbReference type="GO" id="GO:0006270">
    <property type="term" value="P:DNA replication initiation"/>
    <property type="evidence" value="ECO:0007669"/>
    <property type="project" value="TreeGrafter"/>
</dbReference>
<dbReference type="GO" id="GO:0006310">
    <property type="term" value="P:DNA recombination"/>
    <property type="evidence" value="ECO:0007669"/>
    <property type="project" value="TreeGrafter"/>
</dbReference>
<dbReference type="SMART" id="SM00487">
    <property type="entry name" value="DEXDc"/>
    <property type="match status" value="1"/>
</dbReference>
<dbReference type="InterPro" id="IPR006935">
    <property type="entry name" value="Helicase/UvrB_N"/>
</dbReference>
<dbReference type="GO" id="GO:0006302">
    <property type="term" value="P:double-strand break repair"/>
    <property type="evidence" value="ECO:0007669"/>
    <property type="project" value="TreeGrafter"/>
</dbReference>
<keyword evidence="2" id="KW-0067">ATP-binding</keyword>
<reference evidence="6 7" key="1">
    <citation type="journal article" date="2014" name="Genome Announc.">
        <title>Draft Genome Sequences of Three Alkaliphilic Bacillus Strains, Bacillus wakoensis JCM 9140T, Bacillus akibai JCM 9157T, and Bacillus hemicellulosilyticus JCM 9152T.</title>
        <authorList>
            <person name="Yuki M."/>
            <person name="Oshima K."/>
            <person name="Suda W."/>
            <person name="Oshida Y."/>
            <person name="Kitamura K."/>
            <person name="Iida T."/>
            <person name="Hattori M."/>
            <person name="Ohkuma M."/>
        </authorList>
    </citation>
    <scope>NUCLEOTIDE SEQUENCE [LARGE SCALE GENOMIC DNA]</scope>
    <source>
        <strain evidence="6 7">JCM 9157</strain>
    </source>
</reference>
<keyword evidence="1" id="KW-0547">Nucleotide-binding</keyword>
<proteinExistence type="predicted"/>
<dbReference type="PROSITE" id="PS51194">
    <property type="entry name" value="HELICASE_CTER"/>
    <property type="match status" value="1"/>
</dbReference>
<dbReference type="PROSITE" id="PS51192">
    <property type="entry name" value="HELICASE_ATP_BIND_1"/>
    <property type="match status" value="1"/>
</dbReference>
<organism evidence="6 7">
    <name type="scientific">Halalkalibacter akibai (strain ATCC 43226 / DSM 21942 / CIP 109018 / JCM 9157 / 1139)</name>
    <name type="common">Bacillus akibai</name>
    <dbReference type="NCBI Taxonomy" id="1236973"/>
    <lineage>
        <taxon>Bacteria</taxon>
        <taxon>Bacillati</taxon>
        <taxon>Bacillota</taxon>
        <taxon>Bacilli</taxon>
        <taxon>Bacillales</taxon>
        <taxon>Bacillaceae</taxon>
        <taxon>Halalkalibacter</taxon>
    </lineage>
</organism>
<evidence type="ECO:0000259" key="4">
    <source>
        <dbReference type="PROSITE" id="PS51192"/>
    </source>
</evidence>
<dbReference type="PANTHER" id="PTHR30580:SF1">
    <property type="entry name" value="COMF OPERON PROTEIN 1"/>
    <property type="match status" value="1"/>
</dbReference>
<accession>W4QNW8</accession>
<keyword evidence="3" id="KW-0238">DNA-binding</keyword>
<evidence type="ECO:0000256" key="1">
    <source>
        <dbReference type="ARBA" id="ARBA00022741"/>
    </source>
</evidence>
<dbReference type="Pfam" id="PF00271">
    <property type="entry name" value="Helicase_C"/>
    <property type="match status" value="1"/>
</dbReference>
<name>W4QNW8_HALA3</name>
<protein>
    <submittedName>
        <fullName evidence="6">ComF operon protein A</fullName>
    </submittedName>
</protein>
<comment type="caution">
    <text evidence="6">The sequence shown here is derived from an EMBL/GenBank/DDBJ whole genome shotgun (WGS) entry which is preliminary data.</text>
</comment>
<evidence type="ECO:0000256" key="3">
    <source>
        <dbReference type="ARBA" id="ARBA00023125"/>
    </source>
</evidence>
<dbReference type="GO" id="GO:0043138">
    <property type="term" value="F:3'-5' DNA helicase activity"/>
    <property type="evidence" value="ECO:0007669"/>
    <property type="project" value="TreeGrafter"/>
</dbReference>
<dbReference type="Gene3D" id="3.40.50.300">
    <property type="entry name" value="P-loop containing nucleotide triphosphate hydrolases"/>
    <property type="match status" value="2"/>
</dbReference>
<dbReference type="GO" id="GO:0016787">
    <property type="term" value="F:hydrolase activity"/>
    <property type="evidence" value="ECO:0007669"/>
    <property type="project" value="InterPro"/>
</dbReference>
<dbReference type="eggNOG" id="COG4098">
    <property type="taxonomic scope" value="Bacteria"/>
</dbReference>
<gene>
    <name evidence="6" type="ORF">JCM9157_7</name>
</gene>
<evidence type="ECO:0000259" key="5">
    <source>
        <dbReference type="PROSITE" id="PS51194"/>
    </source>
</evidence>
<dbReference type="InterPro" id="IPR014001">
    <property type="entry name" value="Helicase_ATP-bd"/>
</dbReference>
<feature type="domain" description="Helicase ATP-binding" evidence="4">
    <location>
        <begin position="120"/>
        <end position="272"/>
    </location>
</feature>
<keyword evidence="7" id="KW-1185">Reference proteome</keyword>
<dbReference type="Pfam" id="PF04851">
    <property type="entry name" value="ResIII"/>
    <property type="match status" value="1"/>
</dbReference>
<dbReference type="EMBL" id="BAUV01000001">
    <property type="protein sequence ID" value="GAE33024.1"/>
    <property type="molecule type" value="Genomic_DNA"/>
</dbReference>
<sequence length="438" mass="49450">MNLHTFLSGRRLLRSEIPFLFEELNQPFIQTERAISFNKGKPQCLRCGNQDRSLFGEHLCTKCQQMCVYCRHCIQLRKVSSCEKLYTWTGPEIVFPQRENSLQWQGQLSTGQAKASAAVVQAIEQNEEILVWAVCGAGKTEVLFRGLEQAFSQGKRVLLSTPRTDVVQELSPRLRRSFPHTHISTLYGGSKDREPGAQLVLSTTHQAMRFYRAFDVVIIDEVDAFPFSYDQSLQWAVSQAKKLESAMIYLSATPSRKLVTTPNLQVIKIPKRFHGHPLPQPRFEWCGNWPKQLSKNKLPPALHHWIQAHPGKPLLLFVPSLSVLKTVSSLLTIPHHAVHSQEPNRHSYVEAFRNGKVSLLVTTTILERGVTFANVQVAVLGAENQIFTEAALVQIAGRVGRSSLAPTGDVLFFHFGITVEMKKARSHIQLMNQEGERL</sequence>
<evidence type="ECO:0000313" key="6">
    <source>
        <dbReference type="EMBL" id="GAE33024.1"/>
    </source>
</evidence>
<evidence type="ECO:0000313" key="7">
    <source>
        <dbReference type="Proteomes" id="UP000018896"/>
    </source>
</evidence>
<dbReference type="SMART" id="SM00490">
    <property type="entry name" value="HELICc"/>
    <property type="match status" value="1"/>
</dbReference>
<dbReference type="InterPro" id="IPR027417">
    <property type="entry name" value="P-loop_NTPase"/>
</dbReference>
<dbReference type="InterPro" id="IPR001650">
    <property type="entry name" value="Helicase_C-like"/>
</dbReference>
<dbReference type="AlphaFoldDB" id="W4QNW8"/>
<evidence type="ECO:0000256" key="2">
    <source>
        <dbReference type="ARBA" id="ARBA00022840"/>
    </source>
</evidence>
<dbReference type="GO" id="GO:0005524">
    <property type="term" value="F:ATP binding"/>
    <property type="evidence" value="ECO:0007669"/>
    <property type="project" value="UniProtKB-KW"/>
</dbReference>
<feature type="domain" description="Helicase C-terminal" evidence="5">
    <location>
        <begin position="301"/>
        <end position="438"/>
    </location>
</feature>
<dbReference type="RefSeq" id="WP_235714758.1">
    <property type="nucleotide sequence ID" value="NZ_BAUV01000001.1"/>
</dbReference>
<dbReference type="SUPFAM" id="SSF52540">
    <property type="entry name" value="P-loop containing nucleoside triphosphate hydrolases"/>
    <property type="match status" value="1"/>
</dbReference>